<accession>A0ABT0TGS7</accession>
<feature type="coiled-coil region" evidence="1">
    <location>
        <begin position="212"/>
        <end position="255"/>
    </location>
</feature>
<protein>
    <recommendedName>
        <fullName evidence="4">DUF4468 domain-containing protein</fullName>
    </recommendedName>
</protein>
<keyword evidence="1" id="KW-0175">Coiled coil</keyword>
<name>A0ABT0TGS7_9FLAO</name>
<evidence type="ECO:0008006" key="4">
    <source>
        <dbReference type="Google" id="ProtNLM"/>
    </source>
</evidence>
<evidence type="ECO:0000313" key="2">
    <source>
        <dbReference type="EMBL" id="MCL9770179.1"/>
    </source>
</evidence>
<evidence type="ECO:0000313" key="3">
    <source>
        <dbReference type="Proteomes" id="UP001203342"/>
    </source>
</evidence>
<sequence>MKKIILLITILFNYNVMVSQTYTSNSGLINLNLGNKYEEAEITYSDNTKVKGYINGFIENNSIEVGLGLDYFDKLEDQLNLDDKKFHFKKEINDKPIILTQDKIKSISVVVNNVTKTYYLLKIKSVDKKKNIVDLDRKVWLPLLKDSEKIKIFGFNLFINNRYVHTYTYLSNDDEYALKPTDKSFISSDAIIESYQIMLKFIFNDCDKIKPLIEEFTNKENAKKKYAELQLQIKAVKKEKDLTKVEEKNKILKLNEDYFTEPYVKMIEEYKKSCK</sequence>
<keyword evidence="3" id="KW-1185">Reference proteome</keyword>
<dbReference type="EMBL" id="JAMLJN010000005">
    <property type="protein sequence ID" value="MCL9770179.1"/>
    <property type="molecule type" value="Genomic_DNA"/>
</dbReference>
<dbReference type="Proteomes" id="UP001203342">
    <property type="component" value="Unassembled WGS sequence"/>
</dbReference>
<dbReference type="RefSeq" id="WP_250581692.1">
    <property type="nucleotide sequence ID" value="NZ_JAMLJN010000005.1"/>
</dbReference>
<proteinExistence type="predicted"/>
<evidence type="ECO:0000256" key="1">
    <source>
        <dbReference type="SAM" id="Coils"/>
    </source>
</evidence>
<organism evidence="2 3">
    <name type="scientific">Flavobacterium fragile</name>
    <dbReference type="NCBI Taxonomy" id="2949085"/>
    <lineage>
        <taxon>Bacteria</taxon>
        <taxon>Pseudomonadati</taxon>
        <taxon>Bacteroidota</taxon>
        <taxon>Flavobacteriia</taxon>
        <taxon>Flavobacteriales</taxon>
        <taxon>Flavobacteriaceae</taxon>
        <taxon>Flavobacterium</taxon>
    </lineage>
</organism>
<reference evidence="2 3" key="1">
    <citation type="submission" date="2022-05" db="EMBL/GenBank/DDBJ databases">
        <title>Flavobacterium sp., isolated from activated sludge.</title>
        <authorList>
            <person name="Ran Q."/>
        </authorList>
    </citation>
    <scope>NUCLEOTIDE SEQUENCE [LARGE SCALE GENOMIC DNA]</scope>
    <source>
        <strain evidence="2 3">HXWNR69</strain>
    </source>
</reference>
<comment type="caution">
    <text evidence="2">The sequence shown here is derived from an EMBL/GenBank/DDBJ whole genome shotgun (WGS) entry which is preliminary data.</text>
</comment>
<gene>
    <name evidence="2" type="ORF">NAT47_07100</name>
</gene>